<protein>
    <submittedName>
        <fullName evidence="1">Uncharacterized protein</fullName>
    </submittedName>
</protein>
<evidence type="ECO:0000313" key="2">
    <source>
        <dbReference type="Proteomes" id="UP000198656"/>
    </source>
</evidence>
<evidence type="ECO:0000313" key="1">
    <source>
        <dbReference type="EMBL" id="SDG48116.1"/>
    </source>
</evidence>
<gene>
    <name evidence="1" type="ORF">SAMN05443529_103174</name>
</gene>
<sequence length="36" mass="4000">MCFITSYANYINTLIEEITASSVSVGLNTFVYLAFC</sequence>
<reference evidence="2" key="1">
    <citation type="submission" date="2016-10" db="EMBL/GenBank/DDBJ databases">
        <authorList>
            <person name="Varghese N."/>
            <person name="Submissions S."/>
        </authorList>
    </citation>
    <scope>NUCLEOTIDE SEQUENCE [LARGE SCALE GENOMIC DNA]</scope>
    <source>
        <strain evidence="2">DSM 8344</strain>
    </source>
</reference>
<proteinExistence type="predicted"/>
<accession>A0A1G7UKS4</accession>
<organism evidence="1 2">
    <name type="scientific">Desulfosporosinus hippei DSM 8344</name>
    <dbReference type="NCBI Taxonomy" id="1121419"/>
    <lineage>
        <taxon>Bacteria</taxon>
        <taxon>Bacillati</taxon>
        <taxon>Bacillota</taxon>
        <taxon>Clostridia</taxon>
        <taxon>Eubacteriales</taxon>
        <taxon>Desulfitobacteriaceae</taxon>
        <taxon>Desulfosporosinus</taxon>
    </lineage>
</organism>
<keyword evidence="2" id="KW-1185">Reference proteome</keyword>
<dbReference type="EMBL" id="FNCP01000003">
    <property type="protein sequence ID" value="SDG48116.1"/>
    <property type="molecule type" value="Genomic_DNA"/>
</dbReference>
<name>A0A1G7UKS4_9FIRM</name>
<dbReference type="Proteomes" id="UP000198656">
    <property type="component" value="Unassembled WGS sequence"/>
</dbReference>
<dbReference type="AlphaFoldDB" id="A0A1G7UKS4"/>